<feature type="region of interest" description="Disordered" evidence="1">
    <location>
        <begin position="54"/>
        <end position="74"/>
    </location>
</feature>
<name>W9RBY0_9ROSA</name>
<dbReference type="Proteomes" id="UP000030645">
    <property type="component" value="Unassembled WGS sequence"/>
</dbReference>
<dbReference type="EMBL" id="KE344492">
    <property type="protein sequence ID" value="EXB63789.1"/>
    <property type="molecule type" value="Genomic_DNA"/>
</dbReference>
<accession>W9RBY0</accession>
<gene>
    <name evidence="2" type="ORF">L484_021060</name>
</gene>
<protein>
    <submittedName>
        <fullName evidence="2">Uncharacterized protein</fullName>
    </submittedName>
</protein>
<evidence type="ECO:0000256" key="1">
    <source>
        <dbReference type="SAM" id="MobiDB-lite"/>
    </source>
</evidence>
<feature type="compositionally biased region" description="Basic and acidic residues" evidence="1">
    <location>
        <begin position="60"/>
        <end position="73"/>
    </location>
</feature>
<dbReference type="AlphaFoldDB" id="W9RBY0"/>
<sequence length="99" mass="10992">MDSISYNNIPDYLLHHVSKIQGIGFRISESVPSFGFVPRESAIVGPRILPHRLTGPVDRSPFHRSTDPVDRSPLHRLTSGVTLLVTGRPVPTETDHKQS</sequence>
<proteinExistence type="predicted"/>
<reference evidence="3" key="1">
    <citation type="submission" date="2013-01" db="EMBL/GenBank/DDBJ databases">
        <title>Draft Genome Sequence of a Mulberry Tree, Morus notabilis C.K. Schneid.</title>
        <authorList>
            <person name="He N."/>
            <person name="Zhao S."/>
        </authorList>
    </citation>
    <scope>NUCLEOTIDE SEQUENCE</scope>
</reference>
<evidence type="ECO:0000313" key="3">
    <source>
        <dbReference type="Proteomes" id="UP000030645"/>
    </source>
</evidence>
<keyword evidence="3" id="KW-1185">Reference proteome</keyword>
<organism evidence="2 3">
    <name type="scientific">Morus notabilis</name>
    <dbReference type="NCBI Taxonomy" id="981085"/>
    <lineage>
        <taxon>Eukaryota</taxon>
        <taxon>Viridiplantae</taxon>
        <taxon>Streptophyta</taxon>
        <taxon>Embryophyta</taxon>
        <taxon>Tracheophyta</taxon>
        <taxon>Spermatophyta</taxon>
        <taxon>Magnoliopsida</taxon>
        <taxon>eudicotyledons</taxon>
        <taxon>Gunneridae</taxon>
        <taxon>Pentapetalae</taxon>
        <taxon>rosids</taxon>
        <taxon>fabids</taxon>
        <taxon>Rosales</taxon>
        <taxon>Moraceae</taxon>
        <taxon>Moreae</taxon>
        <taxon>Morus</taxon>
    </lineage>
</organism>
<evidence type="ECO:0000313" key="2">
    <source>
        <dbReference type="EMBL" id="EXB63789.1"/>
    </source>
</evidence>